<sequence length="351" mass="40606">MDFTSRRFVLPECHSVPRSKFTLDEDSKHKPHSGKRQQQNQIENPVYQNVKRHEHTKSLAELARLSKTFSEPEVWHDRQLLLRIFYRNWNQHQNSIYFRRLYELRRALRVLESTRIREMCTQLLTAFYDSSSTAYSNAAQGSHHYQIKAARKKVYEGGPWLTLPCQHHMTAVAGRLAQIARLVSKLQTICCNVYIHFTAQVAQTLFMPLALVVQGISARLYMLFDIWFCDLKAIYELLLEWLPSLPACPDSLVGTATRDMAALLLHPEDLRLPSPLAKEKPQVVVMMAKSAEEKRPSADGPMECDDDSLAVLDDDGYEGTNKLGKQMKNKQHHQQPKKKKRARDLMLDLYE</sequence>
<gene>
    <name evidence="1" type="ORF">LPJ66_001039</name>
</gene>
<organism evidence="1 2">
    <name type="scientific">Kickxella alabastrina</name>
    <dbReference type="NCBI Taxonomy" id="61397"/>
    <lineage>
        <taxon>Eukaryota</taxon>
        <taxon>Fungi</taxon>
        <taxon>Fungi incertae sedis</taxon>
        <taxon>Zoopagomycota</taxon>
        <taxon>Kickxellomycotina</taxon>
        <taxon>Kickxellomycetes</taxon>
        <taxon>Kickxellales</taxon>
        <taxon>Kickxellaceae</taxon>
        <taxon>Kickxella</taxon>
    </lineage>
</organism>
<comment type="caution">
    <text evidence="1">The sequence shown here is derived from an EMBL/GenBank/DDBJ whole genome shotgun (WGS) entry which is preliminary data.</text>
</comment>
<reference evidence="1" key="1">
    <citation type="submission" date="2022-07" db="EMBL/GenBank/DDBJ databases">
        <title>Phylogenomic reconstructions and comparative analyses of Kickxellomycotina fungi.</title>
        <authorList>
            <person name="Reynolds N.K."/>
            <person name="Stajich J.E."/>
            <person name="Barry K."/>
            <person name="Grigoriev I.V."/>
            <person name="Crous P."/>
            <person name="Smith M.E."/>
        </authorList>
    </citation>
    <scope>NUCLEOTIDE SEQUENCE</scope>
    <source>
        <strain evidence="1">Benny 63K</strain>
    </source>
</reference>
<proteinExistence type="predicted"/>
<evidence type="ECO:0000313" key="2">
    <source>
        <dbReference type="Proteomes" id="UP001150581"/>
    </source>
</evidence>
<keyword evidence="2" id="KW-1185">Reference proteome</keyword>
<dbReference type="EMBL" id="JANBPG010000046">
    <property type="protein sequence ID" value="KAJ1901069.1"/>
    <property type="molecule type" value="Genomic_DNA"/>
</dbReference>
<dbReference type="Proteomes" id="UP001150581">
    <property type="component" value="Unassembled WGS sequence"/>
</dbReference>
<name>A0ACC1IUB7_9FUNG</name>
<protein>
    <submittedName>
        <fullName evidence="1">Uncharacterized protein</fullName>
    </submittedName>
</protein>
<evidence type="ECO:0000313" key="1">
    <source>
        <dbReference type="EMBL" id="KAJ1901069.1"/>
    </source>
</evidence>
<accession>A0ACC1IUB7</accession>